<dbReference type="EMBL" id="CP013695">
    <property type="protein sequence ID" value="ALU32624.1"/>
    <property type="molecule type" value="Genomic_DNA"/>
</dbReference>
<gene>
    <name evidence="2" type="ORF">ATY89_07990</name>
    <name evidence="3" type="ORF">ATZ20_11010</name>
</gene>
<dbReference type="InterPro" id="IPR003695">
    <property type="entry name" value="Ppx_GppA_N"/>
</dbReference>
<dbReference type="Gene3D" id="3.30.420.40">
    <property type="match status" value="1"/>
</dbReference>
<dbReference type="STRING" id="1435377.SUSAZ_09285"/>
<dbReference type="InterPro" id="IPR050273">
    <property type="entry name" value="GppA/Ppx_hydrolase"/>
</dbReference>
<dbReference type="GO" id="GO:0006357">
    <property type="term" value="P:regulation of transcription by RNA polymerase II"/>
    <property type="evidence" value="ECO:0007669"/>
    <property type="project" value="TreeGrafter"/>
</dbReference>
<dbReference type="Gene3D" id="3.30.420.150">
    <property type="entry name" value="Exopolyphosphatase. Domain 2"/>
    <property type="match status" value="1"/>
</dbReference>
<dbReference type="CDD" id="cd24052">
    <property type="entry name" value="ASKHA_NBD_HpPPX-GppA-like"/>
    <property type="match status" value="1"/>
</dbReference>
<dbReference type="RefSeq" id="WP_011278816.1">
    <property type="nucleotide sequence ID" value="NZ_BHWZ01000006.1"/>
</dbReference>
<organism evidence="2 5">
    <name type="scientific">Sulfolobus acidocaldarius</name>
    <dbReference type="NCBI Taxonomy" id="2285"/>
    <lineage>
        <taxon>Archaea</taxon>
        <taxon>Thermoproteota</taxon>
        <taxon>Thermoprotei</taxon>
        <taxon>Sulfolobales</taxon>
        <taxon>Sulfolobaceae</taxon>
        <taxon>Sulfolobus</taxon>
    </lineage>
</organism>
<dbReference type="SUPFAM" id="SSF53067">
    <property type="entry name" value="Actin-like ATPase domain"/>
    <property type="match status" value="2"/>
</dbReference>
<protein>
    <recommendedName>
        <fullName evidence="1">Ppx/GppA phosphatase N-terminal domain-containing protein</fullName>
    </recommendedName>
</protein>
<feature type="domain" description="Ppx/GppA phosphatase N-terminal" evidence="1">
    <location>
        <begin position="24"/>
        <end position="288"/>
    </location>
</feature>
<evidence type="ECO:0000259" key="1">
    <source>
        <dbReference type="Pfam" id="PF02541"/>
    </source>
</evidence>
<dbReference type="Proteomes" id="UP000060043">
    <property type="component" value="Chromosome"/>
</dbReference>
<evidence type="ECO:0000313" key="4">
    <source>
        <dbReference type="Proteomes" id="UP000060043"/>
    </source>
</evidence>
<dbReference type="PaxDb" id="1435377-SUSAZ_09285"/>
<dbReference type="GeneID" id="14552533"/>
<proteinExistence type="predicted"/>
<dbReference type="Pfam" id="PF02541">
    <property type="entry name" value="Ppx-GppA"/>
    <property type="match status" value="1"/>
</dbReference>
<dbReference type="Proteomes" id="UP000065473">
    <property type="component" value="Chromosome"/>
</dbReference>
<dbReference type="PANTHER" id="PTHR30005:SF0">
    <property type="entry name" value="RETROGRADE REGULATION PROTEIN 2"/>
    <property type="match status" value="1"/>
</dbReference>
<evidence type="ECO:0000313" key="2">
    <source>
        <dbReference type="EMBL" id="ALU29884.1"/>
    </source>
</evidence>
<dbReference type="OrthoDB" id="10802at2157"/>
<accession>A0A0U3HGE3</accession>
<reference evidence="4 5" key="1">
    <citation type="submission" date="2015-12" db="EMBL/GenBank/DDBJ databases">
        <title>A stable core within a dynamic pangenome in Sulfolobus acidocaldarius.</title>
        <authorList>
            <person name="Anderson R."/>
            <person name="Kouris A."/>
            <person name="Seward C."/>
            <person name="Campbell K."/>
            <person name="Whitaker R."/>
        </authorList>
    </citation>
    <scope>NUCLEOTIDE SEQUENCE [LARGE SCALE GENOMIC DNA]</scope>
    <source>
        <strain evidence="2 5">GG12-C01-09</strain>
        <strain evidence="3 4">NG05B_CO5_07</strain>
    </source>
</reference>
<dbReference type="PANTHER" id="PTHR30005">
    <property type="entry name" value="EXOPOLYPHOSPHATASE"/>
    <property type="match status" value="1"/>
</dbReference>
<dbReference type="InterPro" id="IPR043129">
    <property type="entry name" value="ATPase_NBD"/>
</dbReference>
<dbReference type="AlphaFoldDB" id="A0A0U3HGE3"/>
<evidence type="ECO:0000313" key="3">
    <source>
        <dbReference type="EMBL" id="ALU32624.1"/>
    </source>
</evidence>
<name>A0A0U3HGE3_9CREN</name>
<sequence length="411" mass="45873">MRYAVIDTGYNSTRLCIYDLFPNQTFRILGSQKSFLRLGEGVKEGSPISPDRVNEAEKVFKSFRAILNKKGIKDVKLVGTSAFRYASNGNQVAELLSEIIGVKMRVLTGEEEGEMSAVGVLNTLPVDSGAMFDLGGGSLEVVYFDSRQVKEVYHFDLGALKLARELKDESELRKRIRSELSVLKPIKGVLVGSGGNIRAIAKMDARVSAFPLKSIHGYVIKTKQIGKYSKVLMNLDPEERENLPGIGKERSYTVHTASVVIEELGNALDSPTIMISSFGLREGVLMERVFDNPRERWLESIAYWFNVDPPWELYNYFNDQYMKVASYISGIMRMTGFLDPYEMCHKFTKYAVVPGFTASEMVMMSLLCKASTGELKKKSLGSLKSVTNKSEVLKKGKEIRRVVESSVAGVL</sequence>
<dbReference type="EMBL" id="CP013694">
    <property type="protein sequence ID" value="ALU29884.1"/>
    <property type="molecule type" value="Genomic_DNA"/>
</dbReference>
<evidence type="ECO:0000313" key="5">
    <source>
        <dbReference type="Proteomes" id="UP000065473"/>
    </source>
</evidence>
<dbReference type="OMA" id="IGCVRMT"/>